<name>A0AAV9X5H1_9PEZI</name>
<evidence type="ECO:0000313" key="2">
    <source>
        <dbReference type="EMBL" id="KAK6535548.1"/>
    </source>
</evidence>
<organism evidence="2 3">
    <name type="scientific">Orbilia ellipsospora</name>
    <dbReference type="NCBI Taxonomy" id="2528407"/>
    <lineage>
        <taxon>Eukaryota</taxon>
        <taxon>Fungi</taxon>
        <taxon>Dikarya</taxon>
        <taxon>Ascomycota</taxon>
        <taxon>Pezizomycotina</taxon>
        <taxon>Orbiliomycetes</taxon>
        <taxon>Orbiliales</taxon>
        <taxon>Orbiliaceae</taxon>
        <taxon>Orbilia</taxon>
    </lineage>
</organism>
<evidence type="ECO:0000313" key="3">
    <source>
        <dbReference type="Proteomes" id="UP001365542"/>
    </source>
</evidence>
<feature type="region of interest" description="Disordered" evidence="1">
    <location>
        <begin position="68"/>
        <end position="95"/>
    </location>
</feature>
<evidence type="ECO:0000256" key="1">
    <source>
        <dbReference type="SAM" id="MobiDB-lite"/>
    </source>
</evidence>
<accession>A0AAV9X5H1</accession>
<keyword evidence="3" id="KW-1185">Reference proteome</keyword>
<gene>
    <name evidence="2" type="ORF">TWF694_002002</name>
</gene>
<reference evidence="2 3" key="1">
    <citation type="submission" date="2019-10" db="EMBL/GenBank/DDBJ databases">
        <authorList>
            <person name="Palmer J.M."/>
        </authorList>
    </citation>
    <scope>NUCLEOTIDE SEQUENCE [LARGE SCALE GENOMIC DNA]</scope>
    <source>
        <strain evidence="2 3">TWF694</strain>
    </source>
</reference>
<feature type="compositionally biased region" description="Polar residues" evidence="1">
    <location>
        <begin position="68"/>
        <end position="85"/>
    </location>
</feature>
<comment type="caution">
    <text evidence="2">The sequence shown here is derived from an EMBL/GenBank/DDBJ whole genome shotgun (WGS) entry which is preliminary data.</text>
</comment>
<sequence length="411" mass="44753">MTKYGLTLINRSTKPRHFFFFTAPPQVDNAGDGNIYVNTWLDTWAAPGGIVDVTTILEFFAWCGPSSQNRGKTTVSQGNPTQNPVTLGAGSQKGSSYQTNWDAKRQLFSWGDDLPNNANPGAYSIKTDTFRPSDNLNIGMAMKKNGLDYATPVAVIAADPNITYNISPVVQFFVAVGDNVTNDIFHYTATGVDSACYDFIGKGKNFVHGSVTYTDQGLWTPTEYDNNVPLTASGVVESFDLLSQDLVTIPPWLQAAIDFTVPIVAAAVREAAINAIRQALLQIHYEVGNFTFSSDGQRLILSYRLPFGGNANTSQAIILPPPHPRKAPSEISVSLDARNEILKISFSPQWYRIQELDSAESTDLVGYMESASLESLAVPRDVIAAVNAALNSIKNKLPPRESWTITDAKSA</sequence>
<dbReference type="EMBL" id="JAVHJO010000010">
    <property type="protein sequence ID" value="KAK6535548.1"/>
    <property type="molecule type" value="Genomic_DNA"/>
</dbReference>
<dbReference type="AlphaFoldDB" id="A0AAV9X5H1"/>
<protein>
    <submittedName>
        <fullName evidence="2">Uncharacterized protein</fullName>
    </submittedName>
</protein>
<proteinExistence type="predicted"/>
<dbReference type="Proteomes" id="UP001365542">
    <property type="component" value="Unassembled WGS sequence"/>
</dbReference>